<evidence type="ECO:0000313" key="2">
    <source>
        <dbReference type="Proteomes" id="UP000018418"/>
    </source>
</evidence>
<organism evidence="1 2">
    <name type="scientific">Acinetobacter brisouii CIP 110357</name>
    <dbReference type="NCBI Taxonomy" id="1341683"/>
    <lineage>
        <taxon>Bacteria</taxon>
        <taxon>Pseudomonadati</taxon>
        <taxon>Pseudomonadota</taxon>
        <taxon>Gammaproteobacteria</taxon>
        <taxon>Moraxellales</taxon>
        <taxon>Moraxellaceae</taxon>
        <taxon>Acinetobacter</taxon>
    </lineage>
</organism>
<evidence type="ECO:0008006" key="3">
    <source>
        <dbReference type="Google" id="ProtNLM"/>
    </source>
</evidence>
<keyword evidence="2" id="KW-1185">Reference proteome</keyword>
<dbReference type="HOGENOM" id="CLU_2534924_0_0_6"/>
<sequence length="83" mass="9696">MQEYPKALYKGHKKNHEHVVAKNAEHEQELRDAGYADHWDLPDDEVIDYSSWTAEKLREEITNRGKEFKARDSKSDLIAILEG</sequence>
<dbReference type="PATRIC" id="fig|1341683.3.peg.1417"/>
<proteinExistence type="predicted"/>
<comment type="caution">
    <text evidence="1">The sequence shown here is derived from an EMBL/GenBank/DDBJ whole genome shotgun (WGS) entry which is preliminary data.</text>
</comment>
<reference evidence="1 2" key="1">
    <citation type="submission" date="2013-10" db="EMBL/GenBank/DDBJ databases">
        <title>The Genome Sequence of Acinetobacter brisouii CIP 110357.</title>
        <authorList>
            <consortium name="The Broad Institute Genomics Platform"/>
            <consortium name="The Broad Institute Genome Sequencing Center for Infectious Disease"/>
            <person name="Cerqueira G."/>
            <person name="Feldgarden M."/>
            <person name="Courvalin P."/>
            <person name="Grillot-Courvalin C."/>
            <person name="Clermont D."/>
            <person name="Rocha E."/>
            <person name="Yoon E.-J."/>
            <person name="Nemec A."/>
            <person name="Young S.K."/>
            <person name="Zeng Q."/>
            <person name="Gargeya S."/>
            <person name="Fitzgerald M."/>
            <person name="Abouelleil A."/>
            <person name="Alvarado L."/>
            <person name="Berlin A.M."/>
            <person name="Chapman S.B."/>
            <person name="Gainer-Dewar J."/>
            <person name="Goldberg J."/>
            <person name="Gnerre S."/>
            <person name="Griggs A."/>
            <person name="Gujja S."/>
            <person name="Hansen M."/>
            <person name="Howarth C."/>
            <person name="Imamovic A."/>
            <person name="Ireland A."/>
            <person name="Larimer J."/>
            <person name="McCowan C."/>
            <person name="Murphy C."/>
            <person name="Pearson M."/>
            <person name="Poon T.W."/>
            <person name="Priest M."/>
            <person name="Roberts A."/>
            <person name="Saif S."/>
            <person name="Shea T."/>
            <person name="Sykes S."/>
            <person name="Wortman J."/>
            <person name="Nusbaum C."/>
            <person name="Birren B."/>
        </authorList>
    </citation>
    <scope>NUCLEOTIDE SEQUENCE [LARGE SCALE GENOMIC DNA]</scope>
    <source>
        <strain evidence="1 2">CIP 110357</strain>
    </source>
</reference>
<dbReference type="OrthoDB" id="6713463at2"/>
<accession>V2UQK7</accession>
<evidence type="ECO:0000313" key="1">
    <source>
        <dbReference type="EMBL" id="ESK50930.1"/>
    </source>
</evidence>
<protein>
    <recommendedName>
        <fullName evidence="3">Rho termination factor N-terminal domain-containing protein</fullName>
    </recommendedName>
</protein>
<dbReference type="Proteomes" id="UP000018418">
    <property type="component" value="Unassembled WGS sequence"/>
</dbReference>
<gene>
    <name evidence="1" type="ORF">P255_01429</name>
</gene>
<name>V2UQK7_9GAMM</name>
<dbReference type="AlphaFoldDB" id="V2UQK7"/>
<dbReference type="RefSeq" id="WP_004904801.1">
    <property type="nucleotide sequence ID" value="NZ_BBTI01000026.1"/>
</dbReference>
<dbReference type="EMBL" id="AYEU01000006">
    <property type="protein sequence ID" value="ESK50930.1"/>
    <property type="molecule type" value="Genomic_DNA"/>
</dbReference>